<reference evidence="1 2" key="1">
    <citation type="submission" date="2020-08" db="EMBL/GenBank/DDBJ databases">
        <title>Edaphobacter telluris sp. nov. and Acidobacterium dinghuensis sp. nov., two acidobacteria isolated from forest soil.</title>
        <authorList>
            <person name="Fu J."/>
            <person name="Qiu L."/>
        </authorList>
    </citation>
    <scope>NUCLEOTIDE SEQUENCE [LARGE SCALE GENOMIC DNA]</scope>
    <source>
        <strain evidence="1">4Y35</strain>
    </source>
</reference>
<dbReference type="EMBL" id="CP060394">
    <property type="protein sequence ID" value="QNI30160.1"/>
    <property type="molecule type" value="Genomic_DNA"/>
</dbReference>
<keyword evidence="2" id="KW-1185">Reference proteome</keyword>
<evidence type="ECO:0000313" key="1">
    <source>
        <dbReference type="EMBL" id="QNI30160.1"/>
    </source>
</evidence>
<protein>
    <submittedName>
        <fullName evidence="1">Uncharacterized protein</fullName>
    </submittedName>
</protein>
<dbReference type="Proteomes" id="UP000515312">
    <property type="component" value="Chromosome"/>
</dbReference>
<proteinExistence type="predicted"/>
<evidence type="ECO:0000313" key="2">
    <source>
        <dbReference type="Proteomes" id="UP000515312"/>
    </source>
</evidence>
<dbReference type="AlphaFoldDB" id="A0A7G8BC90"/>
<gene>
    <name evidence="1" type="ORF">H7849_13240</name>
</gene>
<name>A0A7G8BC90_9BACT</name>
<dbReference type="RefSeq" id="WP_186739822.1">
    <property type="nucleotide sequence ID" value="NZ_CP060394.1"/>
</dbReference>
<organism evidence="1 2">
    <name type="scientific">Alloacidobacterium dinghuense</name>
    <dbReference type="NCBI Taxonomy" id="2763107"/>
    <lineage>
        <taxon>Bacteria</taxon>
        <taxon>Pseudomonadati</taxon>
        <taxon>Acidobacteriota</taxon>
        <taxon>Terriglobia</taxon>
        <taxon>Terriglobales</taxon>
        <taxon>Acidobacteriaceae</taxon>
        <taxon>Alloacidobacterium</taxon>
    </lineage>
</organism>
<dbReference type="KEGG" id="adin:H7849_13240"/>
<accession>A0A7G8BC90</accession>
<sequence length="356" mass="39968">MNLDEVEKIAEAVLYEGYMLYPYRASAVKNQQRWNFGVLCPRAYSEAESGVEAWRMQTECLLQTHASTQVTIKVRFLQIVGRLIGELAQPLDELPQDDEPEFEIVDRLVAGGLTYISWQEVIERQVAVHPIHPASLSSRELVLFEFPATRKLESIRDSGGLIVGVIVREWRALSGSVEIEARNCADGVAKVTVRICNLTPCKPQQTQSRADALMYSLVSAHTILAAENGQFVSLFDPPENLRTLAAECNNVGTWPVLVGNESERDGLLSSPIILYDYPQIAPESQGCLFDGTEIDEILSLRILTMTDEEKREMRQMDERTAKILERTENMPPEQFMKLHGALRGLHPAAATRREAQ</sequence>